<dbReference type="PROSITE" id="PS00723">
    <property type="entry name" value="POLYPRENYL_SYNTHASE_1"/>
    <property type="match status" value="1"/>
</dbReference>
<evidence type="ECO:0000256" key="17">
    <source>
        <dbReference type="ARBA" id="ARBA00033096"/>
    </source>
</evidence>
<feature type="compositionally biased region" description="Polar residues" evidence="23">
    <location>
        <begin position="351"/>
        <end position="363"/>
    </location>
</feature>
<evidence type="ECO:0000256" key="11">
    <source>
        <dbReference type="ARBA" id="ARBA00023229"/>
    </source>
</evidence>
<evidence type="ECO:0000256" key="16">
    <source>
        <dbReference type="ARBA" id="ARBA00032873"/>
    </source>
</evidence>
<reference evidence="24" key="2">
    <citation type="submission" date="2016-06" db="EMBL/GenBank/DDBJ databases">
        <title>The genome of a short-lived fish provides insights into sex chromosome evolution and the genetic control of aging.</title>
        <authorList>
            <person name="Reichwald K."/>
            <person name="Felder M."/>
            <person name="Petzold A."/>
            <person name="Koch P."/>
            <person name="Groth M."/>
            <person name="Platzer M."/>
        </authorList>
    </citation>
    <scope>NUCLEOTIDE SEQUENCE</scope>
    <source>
        <tissue evidence="24">Brain</tissue>
    </source>
</reference>
<dbReference type="EC" id="2.5.1.1" evidence="8"/>
<comment type="catalytic activity">
    <reaction evidence="19">
        <text>isopentenyl diphosphate + (2E)-geranyl diphosphate = (2E,6E)-farnesyl diphosphate + diphosphate</text>
        <dbReference type="Rhea" id="RHEA:19361"/>
        <dbReference type="ChEBI" id="CHEBI:33019"/>
        <dbReference type="ChEBI" id="CHEBI:58057"/>
        <dbReference type="ChEBI" id="CHEBI:128769"/>
        <dbReference type="ChEBI" id="CHEBI:175763"/>
        <dbReference type="EC" id="2.5.1.10"/>
    </reaction>
</comment>
<evidence type="ECO:0000256" key="19">
    <source>
        <dbReference type="ARBA" id="ARBA00049399"/>
    </source>
</evidence>
<feature type="region of interest" description="Disordered" evidence="23">
    <location>
        <begin position="344"/>
        <end position="363"/>
    </location>
</feature>
<reference evidence="24" key="1">
    <citation type="submission" date="2016-05" db="EMBL/GenBank/DDBJ databases">
        <authorList>
            <person name="Lavstsen T."/>
            <person name="Jespersen J.S."/>
        </authorList>
    </citation>
    <scope>NUCLEOTIDE SEQUENCE</scope>
    <source>
        <tissue evidence="24">Brain</tissue>
    </source>
</reference>
<dbReference type="InterPro" id="IPR000092">
    <property type="entry name" value="Polyprenyl_synt"/>
</dbReference>
<evidence type="ECO:0000256" key="7">
    <source>
        <dbReference type="ARBA" id="ARBA00012439"/>
    </source>
</evidence>
<dbReference type="SFLD" id="SFLDG01017">
    <property type="entry name" value="Polyprenyl_Transferase_Like"/>
    <property type="match status" value="1"/>
</dbReference>
<dbReference type="SFLD" id="SFLDS00005">
    <property type="entry name" value="Isoprenoid_Synthase_Type_I"/>
    <property type="match status" value="1"/>
</dbReference>
<evidence type="ECO:0000256" key="10">
    <source>
        <dbReference type="ARBA" id="ARBA00022842"/>
    </source>
</evidence>
<accession>A0A1A8ELC7</accession>
<dbReference type="PANTHER" id="PTHR12001:SF44">
    <property type="entry name" value="GERANYLGERANYL PYROPHOSPHATE SYNTHASE"/>
    <property type="match status" value="1"/>
</dbReference>
<dbReference type="GO" id="GO:0004161">
    <property type="term" value="F:dimethylallyltranstransferase activity"/>
    <property type="evidence" value="ECO:0007669"/>
    <property type="project" value="UniProtKB-EC"/>
</dbReference>
<dbReference type="EC" id="2.5.1.29" evidence="6"/>
<evidence type="ECO:0000256" key="9">
    <source>
        <dbReference type="ARBA" id="ARBA00022723"/>
    </source>
</evidence>
<name>A0A1A8ELC7_9TELE</name>
<comment type="catalytic activity">
    <reaction evidence="18">
        <text>isopentenyl diphosphate + dimethylallyl diphosphate = (2E)-geranyl diphosphate + diphosphate</text>
        <dbReference type="Rhea" id="RHEA:22408"/>
        <dbReference type="ChEBI" id="CHEBI:33019"/>
        <dbReference type="ChEBI" id="CHEBI:57623"/>
        <dbReference type="ChEBI" id="CHEBI:58057"/>
        <dbReference type="ChEBI" id="CHEBI:128769"/>
        <dbReference type="EC" id="2.5.1.1"/>
    </reaction>
</comment>
<evidence type="ECO:0000256" key="21">
    <source>
        <dbReference type="ARBA" id="ARBA00072971"/>
    </source>
</evidence>
<dbReference type="EMBL" id="HAEB01000876">
    <property type="protein sequence ID" value="SBQ47351.1"/>
    <property type="molecule type" value="Transcribed_RNA"/>
</dbReference>
<dbReference type="PANTHER" id="PTHR12001">
    <property type="entry name" value="GERANYLGERANYL PYROPHOSPHATE SYNTHASE"/>
    <property type="match status" value="1"/>
</dbReference>
<dbReference type="InterPro" id="IPR008949">
    <property type="entry name" value="Isoprenoid_synthase_dom_sf"/>
</dbReference>
<evidence type="ECO:0000256" key="4">
    <source>
        <dbReference type="ARBA" id="ARBA00005221"/>
    </source>
</evidence>
<keyword evidence="9" id="KW-0479">Metal-binding</keyword>
<dbReference type="CDD" id="cd00685">
    <property type="entry name" value="Trans_IPPS_HT"/>
    <property type="match status" value="1"/>
</dbReference>
<dbReference type="SUPFAM" id="SSF48576">
    <property type="entry name" value="Terpenoid synthases"/>
    <property type="match status" value="1"/>
</dbReference>
<keyword evidence="11" id="KW-0414">Isoprene biosynthesis</keyword>
<dbReference type="GO" id="GO:0008299">
    <property type="term" value="P:isoprenoid biosynthetic process"/>
    <property type="evidence" value="ECO:0007669"/>
    <property type="project" value="UniProtKB-KW"/>
</dbReference>
<proteinExistence type="inferred from homology"/>
<dbReference type="PROSITE" id="PS00444">
    <property type="entry name" value="POLYPRENYL_SYNTHASE_2"/>
    <property type="match status" value="1"/>
</dbReference>
<evidence type="ECO:0000256" key="5">
    <source>
        <dbReference type="ARBA" id="ARBA00006706"/>
    </source>
</evidence>
<keyword evidence="10" id="KW-0460">Magnesium</keyword>
<comment type="pathway">
    <text evidence="2">Isoprenoid biosynthesis; geranyl diphosphate biosynthesis; geranyl diphosphate from dimethylallyl diphosphate and isopentenyl diphosphate: step 1/1.</text>
</comment>
<dbReference type="Gene3D" id="1.10.600.10">
    <property type="entry name" value="Farnesyl Diphosphate Synthase"/>
    <property type="match status" value="1"/>
</dbReference>
<dbReference type="InterPro" id="IPR033749">
    <property type="entry name" value="Polyprenyl_synt_CS"/>
</dbReference>
<organism evidence="24">
    <name type="scientific">Nothobranchius korthausae</name>
    <dbReference type="NCBI Taxonomy" id="1143690"/>
    <lineage>
        <taxon>Eukaryota</taxon>
        <taxon>Metazoa</taxon>
        <taxon>Chordata</taxon>
        <taxon>Craniata</taxon>
        <taxon>Vertebrata</taxon>
        <taxon>Euteleostomi</taxon>
        <taxon>Actinopterygii</taxon>
        <taxon>Neopterygii</taxon>
        <taxon>Teleostei</taxon>
        <taxon>Neoteleostei</taxon>
        <taxon>Acanthomorphata</taxon>
        <taxon>Ovalentaria</taxon>
        <taxon>Atherinomorphae</taxon>
        <taxon>Cyprinodontiformes</taxon>
        <taxon>Nothobranchiidae</taxon>
        <taxon>Nothobranchius</taxon>
    </lineage>
</organism>
<dbReference type="Pfam" id="PF00348">
    <property type="entry name" value="polyprenyl_synt"/>
    <property type="match status" value="1"/>
</dbReference>
<dbReference type="GO" id="GO:0046872">
    <property type="term" value="F:metal ion binding"/>
    <property type="evidence" value="ECO:0007669"/>
    <property type="project" value="UniProtKB-KW"/>
</dbReference>
<evidence type="ECO:0000256" key="8">
    <source>
        <dbReference type="ARBA" id="ARBA00012833"/>
    </source>
</evidence>
<evidence type="ECO:0000256" key="2">
    <source>
        <dbReference type="ARBA" id="ARBA00004932"/>
    </source>
</evidence>
<comment type="pathway">
    <text evidence="3">Isoprenoid biosynthesis; farnesyl diphosphate biosynthesis; farnesyl diphosphate from geranyl diphosphate and isopentenyl diphosphate: step 1/1.</text>
</comment>
<dbReference type="FunFam" id="1.10.600.10:FF:000009">
    <property type="entry name" value="Geranylgeranyl pyrophosphate synthase"/>
    <property type="match status" value="1"/>
</dbReference>
<evidence type="ECO:0000256" key="1">
    <source>
        <dbReference type="ARBA" id="ARBA00001946"/>
    </source>
</evidence>
<comment type="similarity">
    <text evidence="5 22">Belongs to the FPP/GGPP synthase family.</text>
</comment>
<evidence type="ECO:0000256" key="12">
    <source>
        <dbReference type="ARBA" id="ARBA00032052"/>
    </source>
</evidence>
<evidence type="ECO:0000256" key="6">
    <source>
        <dbReference type="ARBA" id="ARBA00012382"/>
    </source>
</evidence>
<comment type="cofactor">
    <cofactor evidence="1">
        <name>Mg(2+)</name>
        <dbReference type="ChEBI" id="CHEBI:18420"/>
    </cofactor>
</comment>
<evidence type="ECO:0000256" key="23">
    <source>
        <dbReference type="SAM" id="MobiDB-lite"/>
    </source>
</evidence>
<gene>
    <name evidence="24" type="primary">GGPS1</name>
</gene>
<keyword evidence="22" id="KW-0808">Transferase</keyword>
<evidence type="ECO:0000256" key="20">
    <source>
        <dbReference type="ARBA" id="ARBA00062555"/>
    </source>
</evidence>
<comment type="pathway">
    <text evidence="4">Isoprenoid biosynthesis; geranylgeranyl diphosphate biosynthesis; geranylgeranyl diphosphate from farnesyl diphosphate and isopentenyl diphosphate: step 1/1.</text>
</comment>
<comment type="subunit">
    <text evidence="20">Homohexamer; trimer of homodimers.</text>
</comment>
<evidence type="ECO:0000256" key="14">
    <source>
        <dbReference type="ARBA" id="ARBA00032424"/>
    </source>
</evidence>
<dbReference type="GO" id="GO:0004311">
    <property type="term" value="F:geranylgeranyl diphosphate synthase activity"/>
    <property type="evidence" value="ECO:0007669"/>
    <property type="project" value="UniProtKB-EC"/>
</dbReference>
<evidence type="ECO:0000256" key="13">
    <source>
        <dbReference type="ARBA" id="ARBA00032380"/>
    </source>
</evidence>
<dbReference type="EC" id="2.5.1.10" evidence="7"/>
<sequence>MFSVTEPTLPIYFNYDMNLHESNTNCTILQHFLLNFLSSSLKRSLFEAMDGASEATSDRILLEPYKYLLQLPGKQVRTKLAQAFNHWLNVPEDKLQVIIEVTEMLHNASLLIDDIEDNSKLRRGFPVAHSIYGIPSVINSANYVYFLGLEKVLTLEHPEAVHVFTRQLLELHRGQGLDIRWRDTYTCPTEEEYRHMVLQKTGGLFGLAVGLMQLFSDWKQDLKPLLNTLGLFFQIRDDYANLSSREYSENKSFCEDLTEGKFSFPTIHAIWSRPDSTQVQNILRQRTENMDIKRYCVDYLEKVGSFAYTRQTLRDLEIEAYRLIKEFGGNPQLESLVKHLSKMHHEAEATAESSTKPRSSQNH</sequence>
<evidence type="ECO:0000256" key="18">
    <source>
        <dbReference type="ARBA" id="ARBA00049291"/>
    </source>
</evidence>
<dbReference type="GO" id="GO:0004337">
    <property type="term" value="F:(2E,6E)-farnesyl diphosphate synthase activity"/>
    <property type="evidence" value="ECO:0007669"/>
    <property type="project" value="UniProtKB-EC"/>
</dbReference>
<evidence type="ECO:0000256" key="15">
    <source>
        <dbReference type="ARBA" id="ARBA00032448"/>
    </source>
</evidence>
<protein>
    <recommendedName>
        <fullName evidence="21">Geranylgeranyl pyrophosphate synthase</fullName>
        <ecNumber evidence="8">2.5.1.1</ecNumber>
        <ecNumber evidence="7">2.5.1.10</ecNumber>
        <ecNumber evidence="6">2.5.1.29</ecNumber>
    </recommendedName>
    <alternativeName>
        <fullName evidence="16">(2E,6E)-farnesyl diphosphate synthase</fullName>
    </alternativeName>
    <alternativeName>
        <fullName evidence="15">Dimethylallyltranstransferase</fullName>
    </alternativeName>
    <alternativeName>
        <fullName evidence="14">Farnesyl diphosphate synthase</fullName>
    </alternativeName>
    <alternativeName>
        <fullName evidence="12">Farnesyltranstransferase</fullName>
    </alternativeName>
    <alternativeName>
        <fullName evidence="17">Geranylgeranyl diphosphate synthase</fullName>
    </alternativeName>
    <alternativeName>
        <fullName evidence="13">Geranyltranstransferase</fullName>
    </alternativeName>
</protein>
<evidence type="ECO:0000313" key="24">
    <source>
        <dbReference type="EMBL" id="SBQ47351.1"/>
    </source>
</evidence>
<dbReference type="AlphaFoldDB" id="A0A1A8ELC7"/>
<evidence type="ECO:0000256" key="22">
    <source>
        <dbReference type="RuleBase" id="RU004466"/>
    </source>
</evidence>
<evidence type="ECO:0000256" key="3">
    <source>
        <dbReference type="ARBA" id="ARBA00005035"/>
    </source>
</evidence>